<gene>
    <name evidence="1" type="ORF">BSL82_03790</name>
</gene>
<dbReference type="KEGG" id="sphj:BSL82_03790"/>
<dbReference type="Proteomes" id="UP000182063">
    <property type="component" value="Chromosome"/>
</dbReference>
<dbReference type="AlphaFoldDB" id="A0A1L3ZSE4"/>
<reference evidence="2" key="1">
    <citation type="submission" date="2016-11" db="EMBL/GenBank/DDBJ databases">
        <title>Complete Genome Sequence of alachlor-degrading Sphingomonas sp. strain JJ-A5.</title>
        <authorList>
            <person name="Lee H."/>
            <person name="Ka J.-O."/>
        </authorList>
    </citation>
    <scope>NUCLEOTIDE SEQUENCE [LARGE SCALE GENOMIC DNA]</scope>
    <source>
        <strain evidence="2">JJ-A5</strain>
    </source>
</reference>
<evidence type="ECO:0000313" key="2">
    <source>
        <dbReference type="Proteomes" id="UP000182063"/>
    </source>
</evidence>
<organism evidence="1 2">
    <name type="scientific">Tardibacter chloracetimidivorans</name>
    <dbReference type="NCBI Taxonomy" id="1921510"/>
    <lineage>
        <taxon>Bacteria</taxon>
        <taxon>Pseudomonadati</taxon>
        <taxon>Pseudomonadota</taxon>
        <taxon>Alphaproteobacteria</taxon>
        <taxon>Sphingomonadales</taxon>
        <taxon>Sphingomonadaceae</taxon>
        <taxon>Tardibacter</taxon>
    </lineage>
</organism>
<name>A0A1L3ZSE4_9SPHN</name>
<proteinExistence type="predicted"/>
<evidence type="ECO:0000313" key="1">
    <source>
        <dbReference type="EMBL" id="API58539.1"/>
    </source>
</evidence>
<dbReference type="EMBL" id="CP018221">
    <property type="protein sequence ID" value="API58539.1"/>
    <property type="molecule type" value="Genomic_DNA"/>
</dbReference>
<dbReference type="STRING" id="1921510.BSL82_03790"/>
<keyword evidence="2" id="KW-1185">Reference proteome</keyword>
<sequence>MECQRETVFPIDTSKLLELEDGTPVVFHRMNRDSWADPKICVKYLDKGRIVYRHFDSETGDHVFGGYPRLRNAKRTASIGVGLTLTPTSFSQQPSLPDDAAKRQEYPMAEGLLDYFPNALAEVARLSHASTAQHHPEKGMHWDRDKSTDHANKIMRHLVDRGKLDDKGLRHSAMVAWRALAMLQEELEQAEGYPLSRASRKAPVERFVRDIAEEFVL</sequence>
<accession>A0A1L3ZSE4</accession>
<protein>
    <submittedName>
        <fullName evidence="1">Uncharacterized protein</fullName>
    </submittedName>
</protein>